<dbReference type="AlphaFoldDB" id="A0A397V328"/>
<dbReference type="EMBL" id="QKWP01000642">
    <property type="protein sequence ID" value="RIB16924.1"/>
    <property type="molecule type" value="Genomic_DNA"/>
</dbReference>
<evidence type="ECO:0000313" key="1">
    <source>
        <dbReference type="EMBL" id="RIB16924.1"/>
    </source>
</evidence>
<dbReference type="Proteomes" id="UP000266673">
    <property type="component" value="Unassembled WGS sequence"/>
</dbReference>
<protein>
    <submittedName>
        <fullName evidence="1">Uncharacterized protein</fullName>
    </submittedName>
</protein>
<accession>A0A397V328</accession>
<evidence type="ECO:0000313" key="2">
    <source>
        <dbReference type="Proteomes" id="UP000266673"/>
    </source>
</evidence>
<comment type="caution">
    <text evidence="1">The sequence shown here is derived from an EMBL/GenBank/DDBJ whole genome shotgun (WGS) entry which is preliminary data.</text>
</comment>
<gene>
    <name evidence="1" type="ORF">C2G38_1474897</name>
</gene>
<sequence>MWKNYLNRCPKYLNWKKYPNWKCPNLSISQEVFCIFCIGHYFCPRNPGSSSAIILYHSTYNRDSHVLPKTKSYSGLSTTKKCSYEFPKYEDGPKSAKGWLTSKILGKEIETSSSRSHPPTITFLPAFVTPTPRASTAGYLDPSILVIFKSIFRTIAIFKILNRKILRNKWY</sequence>
<keyword evidence="2" id="KW-1185">Reference proteome</keyword>
<proteinExistence type="predicted"/>
<reference evidence="1 2" key="1">
    <citation type="submission" date="2018-06" db="EMBL/GenBank/DDBJ databases">
        <title>Comparative genomics reveals the genomic features of Rhizophagus irregularis, R. cerebriforme, R. diaphanum and Gigaspora rosea, and their symbiotic lifestyle signature.</title>
        <authorList>
            <person name="Morin E."/>
            <person name="San Clemente H."/>
            <person name="Chen E.C.H."/>
            <person name="De La Providencia I."/>
            <person name="Hainaut M."/>
            <person name="Kuo A."/>
            <person name="Kohler A."/>
            <person name="Murat C."/>
            <person name="Tang N."/>
            <person name="Roy S."/>
            <person name="Loubradou J."/>
            <person name="Henrissat B."/>
            <person name="Grigoriev I.V."/>
            <person name="Corradi N."/>
            <person name="Roux C."/>
            <person name="Martin F.M."/>
        </authorList>
    </citation>
    <scope>NUCLEOTIDE SEQUENCE [LARGE SCALE GENOMIC DNA]</scope>
    <source>
        <strain evidence="1 2">DAOM 194757</strain>
    </source>
</reference>
<name>A0A397V328_9GLOM</name>
<organism evidence="1 2">
    <name type="scientific">Gigaspora rosea</name>
    <dbReference type="NCBI Taxonomy" id="44941"/>
    <lineage>
        <taxon>Eukaryota</taxon>
        <taxon>Fungi</taxon>
        <taxon>Fungi incertae sedis</taxon>
        <taxon>Mucoromycota</taxon>
        <taxon>Glomeromycotina</taxon>
        <taxon>Glomeromycetes</taxon>
        <taxon>Diversisporales</taxon>
        <taxon>Gigasporaceae</taxon>
        <taxon>Gigaspora</taxon>
    </lineage>
</organism>